<keyword evidence="3" id="KW-1185">Reference proteome</keyword>
<gene>
    <name evidence="2" type="ORF">SKAU_G00310880</name>
</gene>
<dbReference type="Proteomes" id="UP001152622">
    <property type="component" value="Chromosome 13"/>
</dbReference>
<sequence>MRRVTITSAYCGRGWCHPVSGCVASPWHSQAGGFWGEVSHRGAAAIKHAALQEINKANLCGPGRPAEVRVSAALYGRVEGASRNRFLDTWESGALTRCSCAACPFYSLCQASSAALARATGAEGREGRKPRRARGSPDDHLADGRVYLPNSLSESFAAMDHGLPQISGFQH</sequence>
<comment type="caution">
    <text evidence="2">The sequence shown here is derived from an EMBL/GenBank/DDBJ whole genome shotgun (WGS) entry which is preliminary data.</text>
</comment>
<accession>A0A9Q1ERL2</accession>
<evidence type="ECO:0000256" key="1">
    <source>
        <dbReference type="SAM" id="MobiDB-lite"/>
    </source>
</evidence>
<feature type="region of interest" description="Disordered" evidence="1">
    <location>
        <begin position="119"/>
        <end position="143"/>
    </location>
</feature>
<name>A0A9Q1ERL2_SYNKA</name>
<evidence type="ECO:0000313" key="2">
    <source>
        <dbReference type="EMBL" id="KAJ8343759.1"/>
    </source>
</evidence>
<reference evidence="2" key="1">
    <citation type="journal article" date="2023" name="Science">
        <title>Genome structures resolve the early diversification of teleost fishes.</title>
        <authorList>
            <person name="Parey E."/>
            <person name="Louis A."/>
            <person name="Montfort J."/>
            <person name="Bouchez O."/>
            <person name="Roques C."/>
            <person name="Iampietro C."/>
            <person name="Lluch J."/>
            <person name="Castinel A."/>
            <person name="Donnadieu C."/>
            <person name="Desvignes T."/>
            <person name="Floi Bucao C."/>
            <person name="Jouanno E."/>
            <person name="Wen M."/>
            <person name="Mejri S."/>
            <person name="Dirks R."/>
            <person name="Jansen H."/>
            <person name="Henkel C."/>
            <person name="Chen W.J."/>
            <person name="Zahm M."/>
            <person name="Cabau C."/>
            <person name="Klopp C."/>
            <person name="Thompson A.W."/>
            <person name="Robinson-Rechavi M."/>
            <person name="Braasch I."/>
            <person name="Lecointre G."/>
            <person name="Bobe J."/>
            <person name="Postlethwait J.H."/>
            <person name="Berthelot C."/>
            <person name="Roest Crollius H."/>
            <person name="Guiguen Y."/>
        </authorList>
    </citation>
    <scope>NUCLEOTIDE SEQUENCE</scope>
    <source>
        <strain evidence="2">WJC10195</strain>
    </source>
</reference>
<evidence type="ECO:0000313" key="3">
    <source>
        <dbReference type="Proteomes" id="UP001152622"/>
    </source>
</evidence>
<protein>
    <submittedName>
        <fullName evidence="2">Uncharacterized protein</fullName>
    </submittedName>
</protein>
<dbReference type="AlphaFoldDB" id="A0A9Q1ERL2"/>
<organism evidence="2 3">
    <name type="scientific">Synaphobranchus kaupii</name>
    <name type="common">Kaup's arrowtooth eel</name>
    <dbReference type="NCBI Taxonomy" id="118154"/>
    <lineage>
        <taxon>Eukaryota</taxon>
        <taxon>Metazoa</taxon>
        <taxon>Chordata</taxon>
        <taxon>Craniata</taxon>
        <taxon>Vertebrata</taxon>
        <taxon>Euteleostomi</taxon>
        <taxon>Actinopterygii</taxon>
        <taxon>Neopterygii</taxon>
        <taxon>Teleostei</taxon>
        <taxon>Anguilliformes</taxon>
        <taxon>Synaphobranchidae</taxon>
        <taxon>Synaphobranchus</taxon>
    </lineage>
</organism>
<proteinExistence type="predicted"/>
<dbReference type="EMBL" id="JAINUF010000013">
    <property type="protein sequence ID" value="KAJ8343759.1"/>
    <property type="molecule type" value="Genomic_DNA"/>
</dbReference>